<dbReference type="EMBL" id="CAJMWZ010004031">
    <property type="protein sequence ID" value="CAE6483060.1"/>
    <property type="molecule type" value="Genomic_DNA"/>
</dbReference>
<evidence type="ECO:0000313" key="2">
    <source>
        <dbReference type="Proteomes" id="UP000663850"/>
    </source>
</evidence>
<evidence type="ECO:0000313" key="1">
    <source>
        <dbReference type="EMBL" id="CAE6483060.1"/>
    </source>
</evidence>
<dbReference type="Proteomes" id="UP000663850">
    <property type="component" value="Unassembled WGS sequence"/>
</dbReference>
<name>A0A8H3CH63_9AGAM</name>
<dbReference type="AlphaFoldDB" id="A0A8H3CH63"/>
<reference evidence="1" key="1">
    <citation type="submission" date="2021-01" db="EMBL/GenBank/DDBJ databases">
        <authorList>
            <person name="Kaushik A."/>
        </authorList>
    </citation>
    <scope>NUCLEOTIDE SEQUENCE</scope>
    <source>
        <strain evidence="1">Type strain: AG8-Rh-89/</strain>
    </source>
</reference>
<organism evidence="1 2">
    <name type="scientific">Rhizoctonia solani</name>
    <dbReference type="NCBI Taxonomy" id="456999"/>
    <lineage>
        <taxon>Eukaryota</taxon>
        <taxon>Fungi</taxon>
        <taxon>Dikarya</taxon>
        <taxon>Basidiomycota</taxon>
        <taxon>Agaricomycotina</taxon>
        <taxon>Agaricomycetes</taxon>
        <taxon>Cantharellales</taxon>
        <taxon>Ceratobasidiaceae</taxon>
        <taxon>Rhizoctonia</taxon>
    </lineage>
</organism>
<sequence length="159" mass="18046">MSTELFDYIQLVKPSLSDEKRAKIGMLVMHYITLARVSGGVQLDNVLTASGDSFVRKVIRNRSIVQDIGFALKVDMTYAYDDSPIPEGLQRLCAIYHINVEACIPRNKSLKDARHELWDRVIFVGVAQVVMAAHHEDTLRALDEVYHGHRPPGYQPKRK</sequence>
<gene>
    <name evidence="1" type="ORF">RDB_LOCUS77033</name>
</gene>
<accession>A0A8H3CH63</accession>
<protein>
    <submittedName>
        <fullName evidence="1">Uncharacterized protein</fullName>
    </submittedName>
</protein>
<comment type="caution">
    <text evidence="1">The sequence shown here is derived from an EMBL/GenBank/DDBJ whole genome shotgun (WGS) entry which is preliminary data.</text>
</comment>
<proteinExistence type="predicted"/>